<protein>
    <recommendedName>
        <fullName evidence="3">Carboxypeptidase regulatory-like domain-containing protein</fullName>
    </recommendedName>
</protein>
<gene>
    <name evidence="1" type="ORF">GCM10011495_10430</name>
</gene>
<proteinExistence type="predicted"/>
<organism evidence="1 2">
    <name type="scientific">Hymenobacter frigidus</name>
    <dbReference type="NCBI Taxonomy" id="1524095"/>
    <lineage>
        <taxon>Bacteria</taxon>
        <taxon>Pseudomonadati</taxon>
        <taxon>Bacteroidota</taxon>
        <taxon>Cytophagia</taxon>
        <taxon>Cytophagales</taxon>
        <taxon>Hymenobacteraceae</taxon>
        <taxon>Hymenobacter</taxon>
    </lineage>
</organism>
<evidence type="ECO:0000313" key="1">
    <source>
        <dbReference type="EMBL" id="GGH82347.1"/>
    </source>
</evidence>
<evidence type="ECO:0000313" key="2">
    <source>
        <dbReference type="Proteomes" id="UP000637774"/>
    </source>
</evidence>
<name>A0ABQ2A0Y5_9BACT</name>
<dbReference type="InterPro" id="IPR046219">
    <property type="entry name" value="DUF6252"/>
</dbReference>
<dbReference type="Gene3D" id="2.60.40.10">
    <property type="entry name" value="Immunoglobulins"/>
    <property type="match status" value="1"/>
</dbReference>
<dbReference type="SUPFAM" id="SSF49478">
    <property type="entry name" value="Cna protein B-type domain"/>
    <property type="match status" value="1"/>
</dbReference>
<dbReference type="EMBL" id="BMGY01000007">
    <property type="protein sequence ID" value="GGH82347.1"/>
    <property type="molecule type" value="Genomic_DNA"/>
</dbReference>
<comment type="caution">
    <text evidence="1">The sequence shown here is derived from an EMBL/GenBank/DDBJ whole genome shotgun (WGS) entry which is preliminary data.</text>
</comment>
<dbReference type="InterPro" id="IPR013783">
    <property type="entry name" value="Ig-like_fold"/>
</dbReference>
<evidence type="ECO:0008006" key="3">
    <source>
        <dbReference type="Google" id="ProtNLM"/>
    </source>
</evidence>
<sequence>MVQPQVQRATLSGQISPISSITTVTATDASGIAVTATPSSTGAYSFPGLALGVYNLTFTPATGYAIPASRYATLTATGTTAGVTTATLLPASASFKVDGTPVTATHIYPHLYAYITFTVSPGALSGPTVFINIPAIIPTVGTYPLTYPNIGCKAWFEGADNKTYSSNNLYATGPLSGTLTITAVNIPANCFSGTFNFVGYGSNTGSLGYSVNITNGVFTNVPF</sequence>
<dbReference type="Proteomes" id="UP000637774">
    <property type="component" value="Unassembled WGS sequence"/>
</dbReference>
<accession>A0ABQ2A0Y5</accession>
<reference evidence="2" key="1">
    <citation type="journal article" date="2019" name="Int. J. Syst. Evol. Microbiol.">
        <title>The Global Catalogue of Microorganisms (GCM) 10K type strain sequencing project: providing services to taxonomists for standard genome sequencing and annotation.</title>
        <authorList>
            <consortium name="The Broad Institute Genomics Platform"/>
            <consortium name="The Broad Institute Genome Sequencing Center for Infectious Disease"/>
            <person name="Wu L."/>
            <person name="Ma J."/>
        </authorList>
    </citation>
    <scope>NUCLEOTIDE SEQUENCE [LARGE SCALE GENOMIC DNA]</scope>
    <source>
        <strain evidence="2">CGMCC 1.14966</strain>
    </source>
</reference>
<keyword evidence="2" id="KW-1185">Reference proteome</keyword>
<dbReference type="Pfam" id="PF19765">
    <property type="entry name" value="DUF6252"/>
    <property type="match status" value="1"/>
</dbReference>